<keyword evidence="12" id="KW-1185">Reference proteome</keyword>
<dbReference type="Pfam" id="PF02771">
    <property type="entry name" value="Acyl-CoA_dh_N"/>
    <property type="match status" value="1"/>
</dbReference>
<accession>A0AA45W2M1</accession>
<keyword evidence="5" id="KW-0560">Oxidoreductase</keyword>
<dbReference type="Proteomes" id="UP001215549">
    <property type="component" value="Chromosome"/>
</dbReference>
<evidence type="ECO:0000256" key="1">
    <source>
        <dbReference type="ARBA" id="ARBA00001974"/>
    </source>
</evidence>
<dbReference type="PANTHER" id="PTHR43884">
    <property type="entry name" value="ACYL-COA DEHYDROGENASE"/>
    <property type="match status" value="1"/>
</dbReference>
<evidence type="ECO:0000259" key="8">
    <source>
        <dbReference type="Pfam" id="PF02771"/>
    </source>
</evidence>
<evidence type="ECO:0000256" key="2">
    <source>
        <dbReference type="ARBA" id="ARBA00009347"/>
    </source>
</evidence>
<protein>
    <submittedName>
        <fullName evidence="10">Acyl-CoA/acyl-ACP dehydrogenase</fullName>
    </submittedName>
</protein>
<proteinExistence type="inferred from homology"/>
<dbReference type="Proteomes" id="UP000186216">
    <property type="component" value="Unassembled WGS sequence"/>
</dbReference>
<evidence type="ECO:0000259" key="6">
    <source>
        <dbReference type="Pfam" id="PF00441"/>
    </source>
</evidence>
<dbReference type="GO" id="GO:0005886">
    <property type="term" value="C:plasma membrane"/>
    <property type="evidence" value="ECO:0007669"/>
    <property type="project" value="TreeGrafter"/>
</dbReference>
<dbReference type="EMBL" id="CP067140">
    <property type="protein sequence ID" value="WCR01465.1"/>
    <property type="molecule type" value="Genomic_DNA"/>
</dbReference>
<feature type="domain" description="Acyl-CoA oxidase/dehydrogenase middle" evidence="7">
    <location>
        <begin position="130"/>
        <end position="221"/>
    </location>
</feature>
<evidence type="ECO:0000259" key="7">
    <source>
        <dbReference type="Pfam" id="PF02770"/>
    </source>
</evidence>
<name>A0AA45W2M1_9RHOB</name>
<dbReference type="AlphaFoldDB" id="A0AA45W2M1"/>
<dbReference type="PROSITE" id="PS00072">
    <property type="entry name" value="ACYL_COA_DH_1"/>
    <property type="match status" value="1"/>
</dbReference>
<dbReference type="Gene3D" id="1.10.540.10">
    <property type="entry name" value="Acyl-CoA dehydrogenase/oxidase, N-terminal domain"/>
    <property type="match status" value="1"/>
</dbReference>
<dbReference type="Gene3D" id="1.20.140.10">
    <property type="entry name" value="Butyryl-CoA Dehydrogenase, subunit A, domain 3"/>
    <property type="match status" value="1"/>
</dbReference>
<dbReference type="InterPro" id="IPR009100">
    <property type="entry name" value="AcylCoA_DH/oxidase_NM_dom_sf"/>
</dbReference>
<organism evidence="9 11">
    <name type="scientific">Paracoccus saliphilus</name>
    <dbReference type="NCBI Taxonomy" id="405559"/>
    <lineage>
        <taxon>Bacteria</taxon>
        <taxon>Pseudomonadati</taxon>
        <taxon>Pseudomonadota</taxon>
        <taxon>Alphaproteobacteria</taxon>
        <taxon>Rhodobacterales</taxon>
        <taxon>Paracoccaceae</taxon>
        <taxon>Paracoccus</taxon>
    </lineage>
</organism>
<evidence type="ECO:0000256" key="5">
    <source>
        <dbReference type="RuleBase" id="RU362125"/>
    </source>
</evidence>
<dbReference type="SUPFAM" id="SSF47203">
    <property type="entry name" value="Acyl-CoA dehydrogenase C-terminal domain-like"/>
    <property type="match status" value="1"/>
</dbReference>
<dbReference type="InterPro" id="IPR013786">
    <property type="entry name" value="AcylCoA_DH/ox_N"/>
</dbReference>
<feature type="domain" description="Acyl-CoA dehydrogenase/oxidase C-terminal" evidence="6">
    <location>
        <begin position="235"/>
        <end position="383"/>
    </location>
</feature>
<comment type="cofactor">
    <cofactor evidence="1 5">
        <name>FAD</name>
        <dbReference type="ChEBI" id="CHEBI:57692"/>
    </cofactor>
</comment>
<feature type="domain" description="Acyl-CoA dehydrogenase/oxidase N-terminal" evidence="8">
    <location>
        <begin position="12"/>
        <end position="123"/>
    </location>
</feature>
<dbReference type="InterPro" id="IPR006091">
    <property type="entry name" value="Acyl-CoA_Oxase/DH_mid-dom"/>
</dbReference>
<evidence type="ECO:0000256" key="4">
    <source>
        <dbReference type="ARBA" id="ARBA00022827"/>
    </source>
</evidence>
<gene>
    <name evidence="10" type="ORF">JHX88_10915</name>
    <name evidence="9" type="ORF">SAMN05421772_10319</name>
</gene>
<reference evidence="9 11" key="1">
    <citation type="submission" date="2017-01" db="EMBL/GenBank/DDBJ databases">
        <authorList>
            <person name="Varghese N."/>
            <person name="Submissions S."/>
        </authorList>
    </citation>
    <scope>NUCLEOTIDE SEQUENCE [LARGE SCALE GENOMIC DNA]</scope>
    <source>
        <strain evidence="9 11">DSM 18447</strain>
    </source>
</reference>
<evidence type="ECO:0000313" key="9">
    <source>
        <dbReference type="EMBL" id="SIS69125.1"/>
    </source>
</evidence>
<dbReference type="InterPro" id="IPR046373">
    <property type="entry name" value="Acyl-CoA_Oxase/DH_mid-dom_sf"/>
</dbReference>
<dbReference type="RefSeq" id="WP_076523869.1">
    <property type="nucleotide sequence ID" value="NZ_CP067140.1"/>
</dbReference>
<dbReference type="GO" id="GO:0050660">
    <property type="term" value="F:flavin adenine dinucleotide binding"/>
    <property type="evidence" value="ECO:0007669"/>
    <property type="project" value="InterPro"/>
</dbReference>
<evidence type="ECO:0000313" key="11">
    <source>
        <dbReference type="Proteomes" id="UP000186216"/>
    </source>
</evidence>
<dbReference type="Pfam" id="PF00441">
    <property type="entry name" value="Acyl-CoA_dh_1"/>
    <property type="match status" value="1"/>
</dbReference>
<reference evidence="10 12" key="2">
    <citation type="submission" date="2021-01" db="EMBL/GenBank/DDBJ databases">
        <title>Biogeographic distribution of Paracoccus.</title>
        <authorList>
            <person name="Hollensteiner J."/>
            <person name="Leineberger J."/>
            <person name="Brinkhoff T."/>
            <person name="Daniel R."/>
        </authorList>
    </citation>
    <scope>NUCLEOTIDE SEQUENCE [LARGE SCALE GENOMIC DNA]</scope>
    <source>
        <strain evidence="10 12">DSM 18447</strain>
    </source>
</reference>
<dbReference type="Pfam" id="PF02770">
    <property type="entry name" value="Acyl-CoA_dh_M"/>
    <property type="match status" value="1"/>
</dbReference>
<keyword evidence="4 5" id="KW-0274">FAD</keyword>
<evidence type="ECO:0000256" key="3">
    <source>
        <dbReference type="ARBA" id="ARBA00022630"/>
    </source>
</evidence>
<sequence length="397" mass="42512">MTFFASFDAVLSQDEQAIVDRARAFCAGQFAREVHTAYLEHRAFDPAMIDDWAKLGMLGLMVDKSQGGFGASFACKVRVAQEMATKSFAAAFAINNLQGTVARIARDGSDLQQRNLLPDMMTGSLLSAPAMSEPQAGSDLPAIETVATRVSGGWKLNGRKRWITNGTISGMFSVMAKVDDGNGPNGIGTFAVLDPELNQVSRTALPLPGAMNFRLADLLLDDFVLPEWAMLQPPGEGFKTSLQAINAARVHVAGMAVATLYAGLTEAVEYTSGRLAFGKPVIEQQGLSWQLAEVATRLEAAQALVIHAARSIDNMRNVVTLAAQAKVFAVETAIWGLERCLSAMGAIGATQAHRITMHLSEVRLGGFGDGTSQILTDRIGRELQKTYSSNSRQGAKT</sequence>
<keyword evidence="3 5" id="KW-0285">Flavoprotein</keyword>
<dbReference type="GO" id="GO:0003995">
    <property type="term" value="F:acyl-CoA dehydrogenase activity"/>
    <property type="evidence" value="ECO:0007669"/>
    <property type="project" value="InterPro"/>
</dbReference>
<dbReference type="InterPro" id="IPR037069">
    <property type="entry name" value="AcylCoA_DH/ox_N_sf"/>
</dbReference>
<dbReference type="InterPro" id="IPR009075">
    <property type="entry name" value="AcylCo_DH/oxidase_C"/>
</dbReference>
<evidence type="ECO:0000313" key="10">
    <source>
        <dbReference type="EMBL" id="WCR01465.1"/>
    </source>
</evidence>
<dbReference type="Gene3D" id="2.40.110.10">
    <property type="entry name" value="Butyryl-CoA Dehydrogenase, subunit A, domain 2"/>
    <property type="match status" value="1"/>
</dbReference>
<dbReference type="InterPro" id="IPR006089">
    <property type="entry name" value="Acyl-CoA_DH_CS"/>
</dbReference>
<dbReference type="InterPro" id="IPR036250">
    <property type="entry name" value="AcylCo_DH-like_C"/>
</dbReference>
<dbReference type="SUPFAM" id="SSF56645">
    <property type="entry name" value="Acyl-CoA dehydrogenase NM domain-like"/>
    <property type="match status" value="1"/>
</dbReference>
<dbReference type="EMBL" id="FTOU01000003">
    <property type="protein sequence ID" value="SIS69125.1"/>
    <property type="molecule type" value="Genomic_DNA"/>
</dbReference>
<comment type="similarity">
    <text evidence="2 5">Belongs to the acyl-CoA dehydrogenase family.</text>
</comment>
<evidence type="ECO:0000313" key="12">
    <source>
        <dbReference type="Proteomes" id="UP001215549"/>
    </source>
</evidence>
<dbReference type="PANTHER" id="PTHR43884:SF19">
    <property type="entry name" value="ACYL-COA DEHYDROGENASE FADE4-RELATED"/>
    <property type="match status" value="1"/>
</dbReference>